<reference evidence="2 3" key="1">
    <citation type="submission" date="2023-05" db="EMBL/GenBank/DDBJ databases">
        <authorList>
            <person name="Gao F."/>
        </authorList>
    </citation>
    <scope>NUCLEOTIDE SEQUENCE [LARGE SCALE GENOMIC DNA]</scope>
    <source>
        <strain evidence="2 3">MIMF12</strain>
    </source>
</reference>
<evidence type="ECO:0000313" key="3">
    <source>
        <dbReference type="Proteomes" id="UP001302059"/>
    </source>
</evidence>
<dbReference type="RefSeq" id="WP_285524472.1">
    <property type="nucleotide sequence ID" value="NZ_JASNGB010000148.1"/>
</dbReference>
<dbReference type="PROSITE" id="PS51257">
    <property type="entry name" value="PROKAR_LIPOPROTEIN"/>
    <property type="match status" value="1"/>
</dbReference>
<sequence length="233" mass="23165">MKRTAALIAGALLLAGCAPRTVSLGATPAAPAQPVTQIPGDISRWSGTGSVALTGPGGQVLARAEVAPDGRFSLPLPGEAALTPLLRSPSDALSGLGCTGSVLSSDAGAGSYAFLGLTPQGSQAATVFAAQAERTSFASGTFSGRVYLYVSRPTRLSGTVDCGQVVQDFAGVGTAVPVTVDVTAQPGWNALELGVNVRASLGGVSAGGSLSAVADAERVWRTPEEVVQQVTGS</sequence>
<dbReference type="Proteomes" id="UP001302059">
    <property type="component" value="Unassembled WGS sequence"/>
</dbReference>
<name>A0ABT7JKU9_9DEIO</name>
<dbReference type="EMBL" id="JASNGB010000148">
    <property type="protein sequence ID" value="MDL2345093.1"/>
    <property type="molecule type" value="Genomic_DNA"/>
</dbReference>
<evidence type="ECO:0000313" key="2">
    <source>
        <dbReference type="EMBL" id="MDL2345093.1"/>
    </source>
</evidence>
<protein>
    <recommendedName>
        <fullName evidence="4">Lipoprotein</fullName>
    </recommendedName>
</protein>
<organism evidence="2 3">
    <name type="scientific">Deinococcus rhizophilus</name>
    <dbReference type="NCBI Taxonomy" id="3049544"/>
    <lineage>
        <taxon>Bacteria</taxon>
        <taxon>Thermotogati</taxon>
        <taxon>Deinococcota</taxon>
        <taxon>Deinococci</taxon>
        <taxon>Deinococcales</taxon>
        <taxon>Deinococcaceae</taxon>
        <taxon>Deinococcus</taxon>
    </lineage>
</organism>
<keyword evidence="3" id="KW-1185">Reference proteome</keyword>
<keyword evidence="1" id="KW-0732">Signal</keyword>
<gene>
    <name evidence="2" type="ORF">QOL99_13160</name>
</gene>
<proteinExistence type="predicted"/>
<comment type="caution">
    <text evidence="2">The sequence shown here is derived from an EMBL/GenBank/DDBJ whole genome shotgun (WGS) entry which is preliminary data.</text>
</comment>
<evidence type="ECO:0008006" key="4">
    <source>
        <dbReference type="Google" id="ProtNLM"/>
    </source>
</evidence>
<evidence type="ECO:0000256" key="1">
    <source>
        <dbReference type="SAM" id="SignalP"/>
    </source>
</evidence>
<feature type="chain" id="PRO_5045683524" description="Lipoprotein" evidence="1">
    <location>
        <begin position="21"/>
        <end position="233"/>
    </location>
</feature>
<accession>A0ABT7JKU9</accession>
<feature type="signal peptide" evidence="1">
    <location>
        <begin position="1"/>
        <end position="20"/>
    </location>
</feature>